<dbReference type="PANTHER" id="PTHR21659:SF42">
    <property type="entry name" value="UPF0057 MEMBRANE PROTEIN ZK632.10-RELATED"/>
    <property type="match status" value="1"/>
</dbReference>
<comment type="similarity">
    <text evidence="2">Belongs to the UPF0057 (PMP3) family.</text>
</comment>
<protein>
    <submittedName>
        <fullName evidence="7">YqaE/Pmp3 family membrane protein</fullName>
    </submittedName>
</protein>
<name>A0A3B7MZV8_9BACT</name>
<dbReference type="KEGG" id="pseg:D3H65_13565"/>
<feature type="transmembrane region" description="Helical" evidence="6">
    <location>
        <begin position="45"/>
        <end position="68"/>
    </location>
</feature>
<evidence type="ECO:0000256" key="4">
    <source>
        <dbReference type="ARBA" id="ARBA00022989"/>
    </source>
</evidence>
<comment type="subcellular location">
    <subcellularLocation>
        <location evidence="1">Membrane</location>
    </subcellularLocation>
</comment>
<evidence type="ECO:0000256" key="2">
    <source>
        <dbReference type="ARBA" id="ARBA00009530"/>
    </source>
</evidence>
<dbReference type="OrthoDB" id="2692128at2"/>
<dbReference type="Pfam" id="PF01679">
    <property type="entry name" value="Pmp3"/>
    <property type="match status" value="1"/>
</dbReference>
<dbReference type="PANTHER" id="PTHR21659">
    <property type="entry name" value="HYDROPHOBIC PROTEIN RCI2 LOW TEMPERATURE AND SALT RESPONSIVE PROTEIN LTI6 -RELATED"/>
    <property type="match status" value="1"/>
</dbReference>
<evidence type="ECO:0000256" key="1">
    <source>
        <dbReference type="ARBA" id="ARBA00004370"/>
    </source>
</evidence>
<keyword evidence="5 6" id="KW-0472">Membrane</keyword>
<evidence type="ECO:0000313" key="7">
    <source>
        <dbReference type="EMBL" id="AXY78630.1"/>
    </source>
</evidence>
<evidence type="ECO:0000256" key="5">
    <source>
        <dbReference type="ARBA" id="ARBA00023136"/>
    </source>
</evidence>
<keyword evidence="8" id="KW-1185">Reference proteome</keyword>
<dbReference type="AlphaFoldDB" id="A0A3B7MZV8"/>
<reference evidence="7 8" key="1">
    <citation type="submission" date="2018-09" db="EMBL/GenBank/DDBJ databases">
        <title>Genome sequencing of strain 6GH32-13.</title>
        <authorList>
            <person name="Weon H.-Y."/>
            <person name="Heo J."/>
            <person name="Kwon S.-W."/>
        </authorList>
    </citation>
    <scope>NUCLEOTIDE SEQUENCE [LARGE SCALE GENOMIC DNA]</scope>
    <source>
        <strain evidence="7 8">5GH32-13</strain>
    </source>
</reference>
<sequence>MFKQYKADKKAGREAETDQVLLAILAILLPPLAVYLKEGAINSKFWISLILTLIFWIPGVVYALLVVFDAA</sequence>
<dbReference type="GO" id="GO:0016020">
    <property type="term" value="C:membrane"/>
    <property type="evidence" value="ECO:0007669"/>
    <property type="project" value="UniProtKB-SubCell"/>
</dbReference>
<evidence type="ECO:0000256" key="3">
    <source>
        <dbReference type="ARBA" id="ARBA00022692"/>
    </source>
</evidence>
<keyword evidence="4 6" id="KW-1133">Transmembrane helix</keyword>
<accession>A0A3B7MZV8</accession>
<dbReference type="Proteomes" id="UP000263900">
    <property type="component" value="Chromosome"/>
</dbReference>
<evidence type="ECO:0000256" key="6">
    <source>
        <dbReference type="SAM" id="Phobius"/>
    </source>
</evidence>
<evidence type="ECO:0000313" key="8">
    <source>
        <dbReference type="Proteomes" id="UP000263900"/>
    </source>
</evidence>
<keyword evidence="3 6" id="KW-0812">Transmembrane</keyword>
<organism evidence="7 8">
    <name type="scientific">Paraflavitalea soli</name>
    <dbReference type="NCBI Taxonomy" id="2315862"/>
    <lineage>
        <taxon>Bacteria</taxon>
        <taxon>Pseudomonadati</taxon>
        <taxon>Bacteroidota</taxon>
        <taxon>Chitinophagia</taxon>
        <taxon>Chitinophagales</taxon>
        <taxon>Chitinophagaceae</taxon>
        <taxon>Paraflavitalea</taxon>
    </lineage>
</organism>
<dbReference type="EMBL" id="CP032157">
    <property type="protein sequence ID" value="AXY78630.1"/>
    <property type="molecule type" value="Genomic_DNA"/>
</dbReference>
<dbReference type="InterPro" id="IPR000612">
    <property type="entry name" value="PMP3"/>
</dbReference>
<proteinExistence type="inferred from homology"/>
<dbReference type="PROSITE" id="PS01309">
    <property type="entry name" value="UPF0057"/>
    <property type="match status" value="1"/>
</dbReference>
<gene>
    <name evidence="7" type="ORF">D3H65_13565</name>
</gene>
<feature type="transmembrane region" description="Helical" evidence="6">
    <location>
        <begin position="20"/>
        <end position="36"/>
    </location>
</feature>